<evidence type="ECO:0000313" key="3">
    <source>
        <dbReference type="Proteomes" id="UP000694851"/>
    </source>
</evidence>
<dbReference type="GO" id="GO:0005634">
    <property type="term" value="C:nucleus"/>
    <property type="evidence" value="ECO:0007669"/>
    <property type="project" value="TreeGrafter"/>
</dbReference>
<reference evidence="4" key="1">
    <citation type="submission" date="2025-08" db="UniProtKB">
        <authorList>
            <consortium name="RefSeq"/>
        </authorList>
    </citation>
    <scope>IDENTIFICATION</scope>
    <source>
        <tissue evidence="4">Muscle</tissue>
    </source>
</reference>
<proteinExistence type="predicted"/>
<dbReference type="InterPro" id="IPR041898">
    <property type="entry name" value="MAGE_WH1"/>
</dbReference>
<dbReference type="PROSITE" id="PS50838">
    <property type="entry name" value="MAGE"/>
    <property type="match status" value="1"/>
</dbReference>
<dbReference type="FunFam" id="1.10.10.1200:FF:000007">
    <property type="entry name" value="Melanoma-associated antigen C2"/>
    <property type="match status" value="1"/>
</dbReference>
<keyword evidence="3" id="KW-1185">Reference proteome</keyword>
<dbReference type="Gene3D" id="1.10.10.1210">
    <property type="entry name" value="MAGE homology domain, winged helix WH2 motif"/>
    <property type="match status" value="1"/>
</dbReference>
<dbReference type="SMART" id="SM01373">
    <property type="entry name" value="MAGE"/>
    <property type="match status" value="1"/>
</dbReference>
<feature type="compositionally biased region" description="Basic residues" evidence="1">
    <location>
        <begin position="108"/>
        <end position="119"/>
    </location>
</feature>
<evidence type="ECO:0000313" key="4">
    <source>
        <dbReference type="RefSeq" id="XP_019485593.1"/>
    </source>
</evidence>
<dbReference type="InterPro" id="IPR037445">
    <property type="entry name" value="MAGE"/>
</dbReference>
<dbReference type="PANTHER" id="PTHR11736:SF67">
    <property type="entry name" value="MELANOMA-ASSOCIATED ANTIGEN B6B"/>
    <property type="match status" value="1"/>
</dbReference>
<dbReference type="Pfam" id="PF12440">
    <property type="entry name" value="MAGE_N"/>
    <property type="match status" value="1"/>
</dbReference>
<sequence>MGVRLYPKVVSGDAQKEDLKVIGVRVGLREMLVLGLKSLHESSRGERRRGVSCQNPYDDPECELESTSQTQKQWFPLPGPAVTPVLASPTLPTLVPAVPNCVIMPQGQKRKPLAPGKHHQGGDGTENETERLRVDQAAAAAAAAEDCPSAPVSGGSPPSSLAAGPIQEPQGASAAHSSEASVSCPRPDEVAQSLGEESTSTSGRAAPSALTVRKDHLTKKTNKLVRFLLEKYKMNECIKRSEMIKVVNEKCKQQFPEVLRRASEHMELVFGLEVKEVDSSNESYAFINLLDLPSEGTLSRDRSVPKMGLLMNILSVIFMKGNRAPEEEIWKHLRLLEVYAGRRHAVFGEPKELITKDFVQQNYLEYRQVPGTDPPSYEFLWGPRAKAETTKMKVLEIMARLIET</sequence>
<dbReference type="OrthoDB" id="205198at2759"/>
<dbReference type="InterPro" id="IPR041899">
    <property type="entry name" value="MAGE_WH2"/>
</dbReference>
<dbReference type="InterPro" id="IPR021072">
    <property type="entry name" value="MAGE_N"/>
</dbReference>
<evidence type="ECO:0000259" key="2">
    <source>
        <dbReference type="PROSITE" id="PS50838"/>
    </source>
</evidence>
<accession>A0A8B7QD60</accession>
<dbReference type="SMART" id="SM01392">
    <property type="entry name" value="MAGE_N"/>
    <property type="match status" value="1"/>
</dbReference>
<organism evidence="3 4">
    <name type="scientific">Hipposideros armiger</name>
    <name type="common">Great Himalayan leaf-nosed bat</name>
    <dbReference type="NCBI Taxonomy" id="186990"/>
    <lineage>
        <taxon>Eukaryota</taxon>
        <taxon>Metazoa</taxon>
        <taxon>Chordata</taxon>
        <taxon>Craniata</taxon>
        <taxon>Vertebrata</taxon>
        <taxon>Euteleostomi</taxon>
        <taxon>Mammalia</taxon>
        <taxon>Eutheria</taxon>
        <taxon>Laurasiatheria</taxon>
        <taxon>Chiroptera</taxon>
        <taxon>Yinpterochiroptera</taxon>
        <taxon>Rhinolophoidea</taxon>
        <taxon>Hipposideridae</taxon>
        <taxon>Hipposideros</taxon>
    </lineage>
</organism>
<dbReference type="InterPro" id="IPR002190">
    <property type="entry name" value="MHD_dom"/>
</dbReference>
<name>A0A8B7QD60_HIPAR</name>
<dbReference type="KEGG" id="hai:109374984"/>
<feature type="compositionally biased region" description="Low complexity" evidence="1">
    <location>
        <begin position="137"/>
        <end position="165"/>
    </location>
</feature>
<dbReference type="PANTHER" id="PTHR11736">
    <property type="entry name" value="MELANOMA-ASSOCIATED ANTIGEN MAGE ANTIGEN"/>
    <property type="match status" value="1"/>
</dbReference>
<dbReference type="Gene3D" id="1.10.10.1200">
    <property type="entry name" value="MAGE homology domain, winged helix WH1 motif"/>
    <property type="match status" value="1"/>
</dbReference>
<dbReference type="RefSeq" id="XP_019485593.1">
    <property type="nucleotide sequence ID" value="XM_019630048.1"/>
</dbReference>
<feature type="compositionally biased region" description="Low complexity" evidence="1">
    <location>
        <begin position="172"/>
        <end position="183"/>
    </location>
</feature>
<dbReference type="AlphaFoldDB" id="A0A8B7QD60"/>
<dbReference type="GO" id="GO:0000122">
    <property type="term" value="P:negative regulation of transcription by RNA polymerase II"/>
    <property type="evidence" value="ECO:0007669"/>
    <property type="project" value="TreeGrafter"/>
</dbReference>
<protein>
    <submittedName>
        <fullName evidence="4">Melanoma-associated antigen B2-like</fullName>
    </submittedName>
</protein>
<feature type="non-terminal residue" evidence="4">
    <location>
        <position position="404"/>
    </location>
</feature>
<dbReference type="Proteomes" id="UP000694851">
    <property type="component" value="Unplaced"/>
</dbReference>
<feature type="domain" description="MAGE" evidence="2">
    <location>
        <begin position="217"/>
        <end position="404"/>
    </location>
</feature>
<feature type="region of interest" description="Disordered" evidence="1">
    <location>
        <begin position="107"/>
        <end position="214"/>
    </location>
</feature>
<evidence type="ECO:0000256" key="1">
    <source>
        <dbReference type="SAM" id="MobiDB-lite"/>
    </source>
</evidence>
<gene>
    <name evidence="4" type="primary">LOC109374984</name>
</gene>
<dbReference type="Pfam" id="PF01454">
    <property type="entry name" value="MAGE"/>
    <property type="match status" value="1"/>
</dbReference>
<dbReference type="GeneID" id="109374984"/>
<dbReference type="FunFam" id="1.10.10.1210:FF:000001">
    <property type="entry name" value="melanoma-associated antigen D1"/>
    <property type="match status" value="1"/>
</dbReference>